<protein>
    <recommendedName>
        <fullName evidence="4">Secreted protein</fullName>
    </recommendedName>
</protein>
<dbReference type="RefSeq" id="WP_207124191.1">
    <property type="nucleotide sequence ID" value="NZ_BOPO01000023.1"/>
</dbReference>
<keyword evidence="3" id="KW-1185">Reference proteome</keyword>
<evidence type="ECO:0000256" key="1">
    <source>
        <dbReference type="SAM" id="SignalP"/>
    </source>
</evidence>
<proteinExistence type="predicted"/>
<sequence length="156" mass="15266">MKPVRTLVGVTAAASAALLFGSGAAHAAGGQVDGSITVAGSTCSWTNATTSDVPPHALTIDHTTVSASCGGSISASLANDPSVTFDDAAGTATSPEIDVSATVAGISCGYQVTDLTVTATSGTRTYTGGPYTATKTSGSFLCPGSETVDSVTLTFH</sequence>
<organism evidence="2 3">
    <name type="scientific">Actinocatenispora comari</name>
    <dbReference type="NCBI Taxonomy" id="2807577"/>
    <lineage>
        <taxon>Bacteria</taxon>
        <taxon>Bacillati</taxon>
        <taxon>Actinomycetota</taxon>
        <taxon>Actinomycetes</taxon>
        <taxon>Micromonosporales</taxon>
        <taxon>Micromonosporaceae</taxon>
        <taxon>Actinocatenispora</taxon>
    </lineage>
</organism>
<evidence type="ECO:0008006" key="4">
    <source>
        <dbReference type="Google" id="ProtNLM"/>
    </source>
</evidence>
<evidence type="ECO:0000313" key="2">
    <source>
        <dbReference type="EMBL" id="GIL26392.1"/>
    </source>
</evidence>
<comment type="caution">
    <text evidence="2">The sequence shown here is derived from an EMBL/GenBank/DDBJ whole genome shotgun (WGS) entry which is preliminary data.</text>
</comment>
<evidence type="ECO:0000313" key="3">
    <source>
        <dbReference type="Proteomes" id="UP000614996"/>
    </source>
</evidence>
<dbReference type="EMBL" id="BOPO01000023">
    <property type="protein sequence ID" value="GIL26392.1"/>
    <property type="molecule type" value="Genomic_DNA"/>
</dbReference>
<reference evidence="3" key="1">
    <citation type="journal article" date="2021" name="Int. J. Syst. Evol. Microbiol.">
        <title>Actinocatenispora comari sp. nov., an endophytic actinomycete isolated from aerial parts of Comarum salesowianum.</title>
        <authorList>
            <person name="Oyunbileg N."/>
            <person name="Iizaka Y."/>
            <person name="Hamada M."/>
            <person name="Davaapurev B.O."/>
            <person name="Fukumoto A."/>
            <person name="Tsetseg B."/>
            <person name="Kato F."/>
            <person name="Tamura T."/>
            <person name="Batkhuu J."/>
            <person name="Anzai Y."/>
        </authorList>
    </citation>
    <scope>NUCLEOTIDE SEQUENCE [LARGE SCALE GENOMIC DNA]</scope>
    <source>
        <strain evidence="3">NUM-2625</strain>
    </source>
</reference>
<gene>
    <name evidence="2" type="ORF">NUM_16460</name>
</gene>
<feature type="signal peptide" evidence="1">
    <location>
        <begin position="1"/>
        <end position="27"/>
    </location>
</feature>
<feature type="chain" id="PRO_5035193099" description="Secreted protein" evidence="1">
    <location>
        <begin position="28"/>
        <end position="156"/>
    </location>
</feature>
<dbReference type="AlphaFoldDB" id="A0A8J4EIS8"/>
<keyword evidence="1" id="KW-0732">Signal</keyword>
<accession>A0A8J4EIS8</accession>
<name>A0A8J4EIS8_9ACTN</name>
<dbReference type="Proteomes" id="UP000614996">
    <property type="component" value="Unassembled WGS sequence"/>
</dbReference>